<feature type="transmembrane region" description="Helical" evidence="1">
    <location>
        <begin position="60"/>
        <end position="77"/>
    </location>
</feature>
<feature type="transmembrane region" description="Helical" evidence="1">
    <location>
        <begin position="357"/>
        <end position="374"/>
    </location>
</feature>
<feature type="transmembrane region" description="Helical" evidence="1">
    <location>
        <begin position="135"/>
        <end position="156"/>
    </location>
</feature>
<feature type="transmembrane region" description="Helical" evidence="1">
    <location>
        <begin position="224"/>
        <end position="252"/>
    </location>
</feature>
<dbReference type="RefSeq" id="WP_212493176.1">
    <property type="nucleotide sequence ID" value="NZ_JAFCJH010000016.1"/>
</dbReference>
<keyword evidence="3" id="KW-1185">Reference proteome</keyword>
<keyword evidence="1" id="KW-0472">Membrane</keyword>
<feature type="transmembrane region" description="Helical" evidence="1">
    <location>
        <begin position="31"/>
        <end position="48"/>
    </location>
</feature>
<keyword evidence="1" id="KW-0812">Transmembrane</keyword>
<sequence length="427" mass="46804">MSATAANTIDAATSPAYGIPPELELNRIARFLVWFAIISVLFLGQIAYNIGEFPLASDLLSYALIVLYLLLSGYAALSVPSLFIYISAVAIAALRVPFATSTTSWSSFLLLCVLYAPFMFRLVRRPGLGPVLDYVLKAYVLAATIIAVVAIVQLVAVNITKLDILTNIYFVLPKEVRGAGTYTFYREGGGGLVKANGFFLRESADLSLVTGLALLIEYRSQRRLYYLALLAAGLLSSFSGSGMIAVIAGLLLPKSWSRTPVFVAYACGFVLLIVVLSSLDDPFLNIWLGRFSEFGKPNTSAYARFVAPWEMVQNSFNSGLFATWLGKGAGSYFRDLATYRYTYEVADPTWAKVTYEYGVVGLLLFLALVIVRLYSSSMRIEACHFLVVSWIGFSFLLKPGYALLIWLLTLIPKAVIAPGAPRHEQPP</sequence>
<keyword evidence="1" id="KW-1133">Transmembrane helix</keyword>
<proteinExistence type="predicted"/>
<evidence type="ECO:0000313" key="2">
    <source>
        <dbReference type="EMBL" id="MBR0797157.1"/>
    </source>
</evidence>
<feature type="transmembrane region" description="Helical" evidence="1">
    <location>
        <begin position="386"/>
        <end position="408"/>
    </location>
</feature>
<evidence type="ECO:0000313" key="3">
    <source>
        <dbReference type="Proteomes" id="UP001315278"/>
    </source>
</evidence>
<feature type="transmembrane region" description="Helical" evidence="1">
    <location>
        <begin position="259"/>
        <end position="279"/>
    </location>
</feature>
<feature type="transmembrane region" description="Helical" evidence="1">
    <location>
        <begin position="105"/>
        <end position="123"/>
    </location>
</feature>
<name>A0ABS5FK66_9BRAD</name>
<reference evidence="3" key="1">
    <citation type="journal article" date="2021" name="ISME J.">
        <title>Evolutionary origin and ecological implication of a unique nif island in free-living Bradyrhizobium lineages.</title>
        <authorList>
            <person name="Tao J."/>
        </authorList>
    </citation>
    <scope>NUCLEOTIDE SEQUENCE [LARGE SCALE GENOMIC DNA]</scope>
    <source>
        <strain evidence="3">SZCCT0434</strain>
    </source>
</reference>
<protein>
    <recommendedName>
        <fullName evidence="4">Polysaccharide polymerase</fullName>
    </recommendedName>
</protein>
<evidence type="ECO:0000256" key="1">
    <source>
        <dbReference type="SAM" id="Phobius"/>
    </source>
</evidence>
<dbReference type="Proteomes" id="UP001315278">
    <property type="component" value="Unassembled WGS sequence"/>
</dbReference>
<organism evidence="2 3">
    <name type="scientific">Bradyrhizobium jicamae</name>
    <dbReference type="NCBI Taxonomy" id="280332"/>
    <lineage>
        <taxon>Bacteria</taxon>
        <taxon>Pseudomonadati</taxon>
        <taxon>Pseudomonadota</taxon>
        <taxon>Alphaproteobacteria</taxon>
        <taxon>Hyphomicrobiales</taxon>
        <taxon>Nitrobacteraceae</taxon>
        <taxon>Bradyrhizobium</taxon>
    </lineage>
</organism>
<dbReference type="EMBL" id="JAFCJH010000016">
    <property type="protein sequence ID" value="MBR0797157.1"/>
    <property type="molecule type" value="Genomic_DNA"/>
</dbReference>
<evidence type="ECO:0008006" key="4">
    <source>
        <dbReference type="Google" id="ProtNLM"/>
    </source>
</evidence>
<comment type="caution">
    <text evidence="2">The sequence shown here is derived from an EMBL/GenBank/DDBJ whole genome shotgun (WGS) entry which is preliminary data.</text>
</comment>
<accession>A0ABS5FK66</accession>
<gene>
    <name evidence="2" type="ORF">JQ615_17330</name>
</gene>